<dbReference type="PANTHER" id="PTHR22789">
    <property type="entry name" value="FUCULOSE PHOSPHATE ALDOLASE"/>
    <property type="match status" value="1"/>
</dbReference>
<protein>
    <recommendedName>
        <fullName evidence="3">Class II aldolase/adducin N-terminal domain-containing protein</fullName>
    </recommendedName>
</protein>
<dbReference type="GO" id="GO:0046872">
    <property type="term" value="F:metal ion binding"/>
    <property type="evidence" value="ECO:0007669"/>
    <property type="project" value="UniProtKB-KW"/>
</dbReference>
<dbReference type="GO" id="GO:0016832">
    <property type="term" value="F:aldehyde-lyase activity"/>
    <property type="evidence" value="ECO:0007669"/>
    <property type="project" value="TreeGrafter"/>
</dbReference>
<accession>A0A0F9GST0</accession>
<dbReference type="EMBL" id="LAZR01019118">
    <property type="protein sequence ID" value="KKL93696.1"/>
    <property type="molecule type" value="Genomic_DNA"/>
</dbReference>
<dbReference type="GO" id="GO:0019323">
    <property type="term" value="P:pentose catabolic process"/>
    <property type="evidence" value="ECO:0007669"/>
    <property type="project" value="TreeGrafter"/>
</dbReference>
<dbReference type="InterPro" id="IPR001303">
    <property type="entry name" value="Aldolase_II/adducin_N"/>
</dbReference>
<dbReference type="PANTHER" id="PTHR22789:SF0">
    <property type="entry name" value="3-OXO-TETRONATE 4-PHOSPHATE DECARBOXYLASE-RELATED"/>
    <property type="match status" value="1"/>
</dbReference>
<evidence type="ECO:0000313" key="4">
    <source>
        <dbReference type="EMBL" id="KKL93696.1"/>
    </source>
</evidence>
<dbReference type="GO" id="GO:0005829">
    <property type="term" value="C:cytosol"/>
    <property type="evidence" value="ECO:0007669"/>
    <property type="project" value="TreeGrafter"/>
</dbReference>
<organism evidence="4">
    <name type="scientific">marine sediment metagenome</name>
    <dbReference type="NCBI Taxonomy" id="412755"/>
    <lineage>
        <taxon>unclassified sequences</taxon>
        <taxon>metagenomes</taxon>
        <taxon>ecological metagenomes</taxon>
    </lineage>
</organism>
<evidence type="ECO:0000256" key="2">
    <source>
        <dbReference type="ARBA" id="ARBA00023239"/>
    </source>
</evidence>
<evidence type="ECO:0000259" key="3">
    <source>
        <dbReference type="SMART" id="SM01007"/>
    </source>
</evidence>
<feature type="non-terminal residue" evidence="4">
    <location>
        <position position="1"/>
    </location>
</feature>
<gene>
    <name evidence="4" type="ORF">LCGC14_1872080</name>
</gene>
<keyword evidence="1" id="KW-0479">Metal-binding</keyword>
<dbReference type="InterPro" id="IPR036291">
    <property type="entry name" value="NAD(P)-bd_dom_sf"/>
</dbReference>
<dbReference type="Pfam" id="PF02826">
    <property type="entry name" value="2-Hacid_dh_C"/>
    <property type="match status" value="1"/>
</dbReference>
<dbReference type="Gene3D" id="3.40.225.10">
    <property type="entry name" value="Class II aldolase/adducin N-terminal domain"/>
    <property type="match status" value="1"/>
</dbReference>
<comment type="caution">
    <text evidence="4">The sequence shown here is derived from an EMBL/GenBank/DDBJ whole genome shotgun (WGS) entry which is preliminary data.</text>
</comment>
<sequence length="300" mass="33228">KIGGAALDVFPLEPLDEDNVFIGLDNAIISPHIGGNTKEVVERQSDILLKDIDLWLNGNIPEYLLNPKTLKESGVRKPKLREKIESIKTEIVCLCKKLLKDGHVIGSAGNVSVRLRDNEKEIVLITPSSVSYDEMTSEDILIIDMEGKVIEGDRNPSIEKKMHLSVYKVRDDINAIIHAHSIYSTVLSSLNLSIPPIMEELIPYVGGEIVCAEYGEAGTEELAEGVLKALEEKNAVLLANHGNLCCGSHLDGALTVLHYVERGAKIFYLAKIVKDPNLLPEDTVEYEMEIFEVFKDSKKI</sequence>
<dbReference type="SUPFAM" id="SSF51735">
    <property type="entry name" value="NAD(P)-binding Rossmann-fold domains"/>
    <property type="match status" value="1"/>
</dbReference>
<evidence type="ECO:0000256" key="1">
    <source>
        <dbReference type="ARBA" id="ARBA00022723"/>
    </source>
</evidence>
<name>A0A0F9GST0_9ZZZZ</name>
<proteinExistence type="predicted"/>
<keyword evidence="2" id="KW-0456">Lyase</keyword>
<dbReference type="InterPro" id="IPR006140">
    <property type="entry name" value="D-isomer_DH_NAD-bd"/>
</dbReference>
<dbReference type="InterPro" id="IPR036409">
    <property type="entry name" value="Aldolase_II/adducin_N_sf"/>
</dbReference>
<dbReference type="Gene3D" id="3.40.50.720">
    <property type="entry name" value="NAD(P)-binding Rossmann-like Domain"/>
    <property type="match status" value="2"/>
</dbReference>
<reference evidence="4" key="1">
    <citation type="journal article" date="2015" name="Nature">
        <title>Complex archaea that bridge the gap between prokaryotes and eukaryotes.</title>
        <authorList>
            <person name="Spang A."/>
            <person name="Saw J.H."/>
            <person name="Jorgensen S.L."/>
            <person name="Zaremba-Niedzwiedzka K."/>
            <person name="Martijn J."/>
            <person name="Lind A.E."/>
            <person name="van Eijk R."/>
            <person name="Schleper C."/>
            <person name="Guy L."/>
            <person name="Ettema T.J."/>
        </authorList>
    </citation>
    <scope>NUCLEOTIDE SEQUENCE</scope>
</reference>
<dbReference type="SUPFAM" id="SSF53639">
    <property type="entry name" value="AraD/HMP-PK domain-like"/>
    <property type="match status" value="1"/>
</dbReference>
<dbReference type="InterPro" id="IPR050197">
    <property type="entry name" value="Aldolase_class_II_sugar_metab"/>
</dbReference>
<dbReference type="GO" id="GO:0051287">
    <property type="term" value="F:NAD binding"/>
    <property type="evidence" value="ECO:0007669"/>
    <property type="project" value="InterPro"/>
</dbReference>
<feature type="domain" description="Class II aldolase/adducin N-terminal" evidence="3">
    <location>
        <begin position="89"/>
        <end position="268"/>
    </location>
</feature>
<dbReference type="SMART" id="SM01007">
    <property type="entry name" value="Aldolase_II"/>
    <property type="match status" value="1"/>
</dbReference>
<dbReference type="Pfam" id="PF00596">
    <property type="entry name" value="Aldolase_II"/>
    <property type="match status" value="1"/>
</dbReference>
<dbReference type="AlphaFoldDB" id="A0A0F9GST0"/>